<keyword evidence="10" id="KW-0998">Cell outer membrane</keyword>
<comment type="subcellular location">
    <subcellularLocation>
        <location evidence="1">Membrane</location>
        <topology evidence="1">Multi-pass membrane protein</topology>
    </subcellularLocation>
</comment>
<evidence type="ECO:0000256" key="7">
    <source>
        <dbReference type="ARBA" id="ARBA00023065"/>
    </source>
</evidence>
<sequence length="379" mass="40019">MKKIIIGMTALSAISAVHAQAGGGAQATSSSSLRIYAVADLAIAHYRTSGQNKTAMHAGGSGSRLGFLTSEDLGQGLRVSARLEAGVNMDTGTPSSTNGQPNRFWSRQSYVELSNRSWGAFRMGRQEGPTYSFFPKFDPMLLPAMDAWGVLTTLGSGAPGSASGRGVSTGFLINPTQRTENTLAYISPRWSGVQAKVSYSLNEGSKTTPKLFEASVDYENGPLTLGALLVKASSTSGAAAVRATKGVTEYALGASYNAGPVRPYLTYIHRDTTDPARGSDGAVLNGRSESVKLVGAVIPVSERGNLRMTFGKYSSGTEESDATSYGMAYTYDVSKSVMLMAAVTRLTQDRNSRWPVFQSAIPTAGHAVNGFIVGINSRF</sequence>
<dbReference type="InterPro" id="IPR033900">
    <property type="entry name" value="Gram_neg_porin_domain"/>
</dbReference>
<keyword evidence="5" id="KW-0812">Transmembrane</keyword>
<keyword evidence="4" id="KW-1134">Transmembrane beta strand</keyword>
<evidence type="ECO:0000256" key="10">
    <source>
        <dbReference type="ARBA" id="ARBA00023237"/>
    </source>
</evidence>
<reference evidence="12" key="1">
    <citation type="submission" date="2019-08" db="EMBL/GenBank/DDBJ databases">
        <authorList>
            <person name="Kucharzyk K."/>
            <person name="Murdoch R.W."/>
            <person name="Higgins S."/>
            <person name="Loffler F."/>
        </authorList>
    </citation>
    <scope>NUCLEOTIDE SEQUENCE</scope>
</reference>
<proteinExistence type="predicted"/>
<dbReference type="EMBL" id="VSSQ01009278">
    <property type="protein sequence ID" value="MPM41191.1"/>
    <property type="molecule type" value="Genomic_DNA"/>
</dbReference>
<evidence type="ECO:0000256" key="4">
    <source>
        <dbReference type="ARBA" id="ARBA00022452"/>
    </source>
</evidence>
<dbReference type="GO" id="GO:0015288">
    <property type="term" value="F:porin activity"/>
    <property type="evidence" value="ECO:0007669"/>
    <property type="project" value="UniProtKB-KW"/>
</dbReference>
<evidence type="ECO:0000256" key="5">
    <source>
        <dbReference type="ARBA" id="ARBA00022692"/>
    </source>
</evidence>
<dbReference type="SUPFAM" id="SSF56935">
    <property type="entry name" value="Porins"/>
    <property type="match status" value="1"/>
</dbReference>
<protein>
    <recommendedName>
        <fullName evidence="11">Porin domain-containing protein</fullName>
    </recommendedName>
</protein>
<dbReference type="InterPro" id="IPR023614">
    <property type="entry name" value="Porin_dom_sf"/>
</dbReference>
<dbReference type="PANTHER" id="PTHR34501:SF9">
    <property type="entry name" value="MAJOR OUTER MEMBRANE PROTEIN P.IA"/>
    <property type="match status" value="1"/>
</dbReference>
<evidence type="ECO:0000256" key="2">
    <source>
        <dbReference type="ARBA" id="ARBA00011233"/>
    </source>
</evidence>
<dbReference type="AlphaFoldDB" id="A0A644ZMZ4"/>
<dbReference type="InterPro" id="IPR002299">
    <property type="entry name" value="Porin_Neis"/>
</dbReference>
<comment type="caution">
    <text evidence="12">The sequence shown here is derived from an EMBL/GenBank/DDBJ whole genome shotgun (WGS) entry which is preliminary data.</text>
</comment>
<evidence type="ECO:0000256" key="1">
    <source>
        <dbReference type="ARBA" id="ARBA00004141"/>
    </source>
</evidence>
<dbReference type="PRINTS" id="PR00184">
    <property type="entry name" value="NEISSPPORIN"/>
</dbReference>
<evidence type="ECO:0000256" key="9">
    <source>
        <dbReference type="ARBA" id="ARBA00023136"/>
    </source>
</evidence>
<comment type="subunit">
    <text evidence="2">Homotrimer.</text>
</comment>
<name>A0A644ZMZ4_9ZZZZ</name>
<dbReference type="PANTHER" id="PTHR34501">
    <property type="entry name" value="PROTEIN YDDL-RELATED"/>
    <property type="match status" value="1"/>
</dbReference>
<gene>
    <name evidence="12" type="ORF">SDC9_87841</name>
</gene>
<keyword evidence="3" id="KW-0813">Transport</keyword>
<evidence type="ECO:0000256" key="8">
    <source>
        <dbReference type="ARBA" id="ARBA00023114"/>
    </source>
</evidence>
<keyword evidence="6" id="KW-0732">Signal</keyword>
<dbReference type="Pfam" id="PF13609">
    <property type="entry name" value="Porin_4"/>
    <property type="match status" value="1"/>
</dbReference>
<evidence type="ECO:0000256" key="6">
    <source>
        <dbReference type="ARBA" id="ARBA00022729"/>
    </source>
</evidence>
<evidence type="ECO:0000256" key="3">
    <source>
        <dbReference type="ARBA" id="ARBA00022448"/>
    </source>
</evidence>
<feature type="domain" description="Porin" evidence="11">
    <location>
        <begin position="12"/>
        <end position="350"/>
    </location>
</feature>
<dbReference type="GO" id="GO:0046930">
    <property type="term" value="C:pore complex"/>
    <property type="evidence" value="ECO:0007669"/>
    <property type="project" value="UniProtKB-KW"/>
</dbReference>
<evidence type="ECO:0000259" key="11">
    <source>
        <dbReference type="Pfam" id="PF13609"/>
    </source>
</evidence>
<evidence type="ECO:0000313" key="12">
    <source>
        <dbReference type="EMBL" id="MPM41191.1"/>
    </source>
</evidence>
<dbReference type="CDD" id="cd00342">
    <property type="entry name" value="gram_neg_porins"/>
    <property type="match status" value="1"/>
</dbReference>
<dbReference type="Gene3D" id="2.40.160.10">
    <property type="entry name" value="Porin"/>
    <property type="match status" value="1"/>
</dbReference>
<keyword evidence="7" id="KW-0406">Ion transport</keyword>
<keyword evidence="9" id="KW-0472">Membrane</keyword>
<accession>A0A644ZMZ4</accession>
<dbReference type="InterPro" id="IPR050298">
    <property type="entry name" value="Gram-neg_bact_OMP"/>
</dbReference>
<organism evidence="12">
    <name type="scientific">bioreactor metagenome</name>
    <dbReference type="NCBI Taxonomy" id="1076179"/>
    <lineage>
        <taxon>unclassified sequences</taxon>
        <taxon>metagenomes</taxon>
        <taxon>ecological metagenomes</taxon>
    </lineage>
</organism>
<keyword evidence="8" id="KW-0626">Porin</keyword>
<dbReference type="GO" id="GO:0006811">
    <property type="term" value="P:monoatomic ion transport"/>
    <property type="evidence" value="ECO:0007669"/>
    <property type="project" value="UniProtKB-KW"/>
</dbReference>